<dbReference type="KEGG" id="bbae:FRD01_07250"/>
<comment type="cofactor">
    <cofactor evidence="6">
        <name>Zn(2+)</name>
        <dbReference type="ChEBI" id="CHEBI:29105"/>
    </cofactor>
    <text evidence="6">Binds 1 zinc ion per subunit.</text>
</comment>
<dbReference type="EMBL" id="CP042467">
    <property type="protein sequence ID" value="QED27039.1"/>
    <property type="molecule type" value="Genomic_DNA"/>
</dbReference>
<dbReference type="GO" id="GO:0008270">
    <property type="term" value="F:zinc ion binding"/>
    <property type="evidence" value="ECO:0007669"/>
    <property type="project" value="UniProtKB-UniRule"/>
</dbReference>
<dbReference type="HAMAP" id="MF_01677">
    <property type="entry name" value="Salvage_MtnB"/>
    <property type="match status" value="1"/>
</dbReference>
<dbReference type="AlphaFoldDB" id="A0A5B8XUG7"/>
<evidence type="ECO:0000259" key="7">
    <source>
        <dbReference type="SMART" id="SM01007"/>
    </source>
</evidence>
<evidence type="ECO:0000256" key="2">
    <source>
        <dbReference type="ARBA" id="ARBA00022723"/>
    </source>
</evidence>
<dbReference type="InterPro" id="IPR036409">
    <property type="entry name" value="Aldolase_II/adducin_N_sf"/>
</dbReference>
<feature type="binding site" evidence="6">
    <location>
        <position position="97"/>
    </location>
    <ligand>
        <name>Zn(2+)</name>
        <dbReference type="ChEBI" id="CHEBI:29105"/>
    </ligand>
</feature>
<dbReference type="Proteomes" id="UP000321595">
    <property type="component" value="Chromosome"/>
</dbReference>
<organism evidence="8 9">
    <name type="scientific">Microvenator marinus</name>
    <dbReference type="NCBI Taxonomy" id="2600177"/>
    <lineage>
        <taxon>Bacteria</taxon>
        <taxon>Deltaproteobacteria</taxon>
        <taxon>Bradymonadales</taxon>
        <taxon>Microvenatoraceae</taxon>
        <taxon>Microvenator</taxon>
    </lineage>
</organism>
<sequence length="200" mass="22266">MTFDREKASLDMIQAGRAFYQFGWLLGTSGNLSVRASDSTFLITASGKNKGELQTDDFLLCDLRAAPAEPTIHKPSAETLVHSLLYAADPKIGAIFHVHHLDAALCSTRDEAEGETVFEGLEMIKGLDIWDRERISVPIVPNHLEIPKLAEAILGAMTNVPSVMVLRHGFYAWGQNAFEARRHVETLAYLFSYAYRRPMS</sequence>
<reference evidence="8 9" key="1">
    <citation type="submission" date="2019-08" db="EMBL/GenBank/DDBJ databases">
        <authorList>
            <person name="Liang Q."/>
        </authorList>
    </citation>
    <scope>NUCLEOTIDE SEQUENCE [LARGE SCALE GENOMIC DNA]</scope>
    <source>
        <strain evidence="8 9">V1718</strain>
    </source>
</reference>
<dbReference type="Pfam" id="PF00596">
    <property type="entry name" value="Aldolase_II"/>
    <property type="match status" value="1"/>
</dbReference>
<dbReference type="EC" id="4.2.1.109" evidence="6"/>
<dbReference type="GO" id="GO:0046570">
    <property type="term" value="F:methylthioribulose 1-phosphate dehydratase activity"/>
    <property type="evidence" value="ECO:0007669"/>
    <property type="project" value="UniProtKB-UniRule"/>
</dbReference>
<dbReference type="GO" id="GO:0005737">
    <property type="term" value="C:cytoplasm"/>
    <property type="evidence" value="ECO:0007669"/>
    <property type="project" value="UniProtKB-UniRule"/>
</dbReference>
<evidence type="ECO:0000256" key="3">
    <source>
        <dbReference type="ARBA" id="ARBA00022833"/>
    </source>
</evidence>
<dbReference type="GO" id="GO:0019509">
    <property type="term" value="P:L-methionine salvage from methylthioadenosine"/>
    <property type="evidence" value="ECO:0007669"/>
    <property type="project" value="UniProtKB-UniRule"/>
</dbReference>
<evidence type="ECO:0000256" key="6">
    <source>
        <dbReference type="HAMAP-Rule" id="MF_01677"/>
    </source>
</evidence>
<feature type="binding site" evidence="6">
    <location>
        <position position="99"/>
    </location>
    <ligand>
        <name>Zn(2+)</name>
        <dbReference type="ChEBI" id="CHEBI:29105"/>
    </ligand>
</feature>
<name>A0A5B8XUG7_9DELT</name>
<comment type="pathway">
    <text evidence="6">Amino-acid biosynthesis; L-methionine biosynthesis via salvage pathway; L-methionine from S-methyl-5-thio-alpha-D-ribose 1-phosphate: step 2/6.</text>
</comment>
<keyword evidence="5 6" id="KW-0456">Lyase</keyword>
<keyword evidence="2 6" id="KW-0479">Metal-binding</keyword>
<comment type="catalytic activity">
    <reaction evidence="6">
        <text>5-(methylsulfanyl)-D-ribulose 1-phosphate = 5-methylsulfanyl-2,3-dioxopentyl phosphate + H2O</text>
        <dbReference type="Rhea" id="RHEA:15549"/>
        <dbReference type="ChEBI" id="CHEBI:15377"/>
        <dbReference type="ChEBI" id="CHEBI:58548"/>
        <dbReference type="ChEBI" id="CHEBI:58828"/>
        <dbReference type="EC" id="4.2.1.109"/>
    </reaction>
</comment>
<protein>
    <recommendedName>
        <fullName evidence="6">Methylthioribulose-1-phosphate dehydratase</fullName>
        <shortName evidence="6">MTRu-1-P dehydratase</shortName>
        <ecNumber evidence="6">4.2.1.109</ecNumber>
    </recommendedName>
</protein>
<dbReference type="SUPFAM" id="SSF53639">
    <property type="entry name" value="AraD/HMP-PK domain-like"/>
    <property type="match status" value="1"/>
</dbReference>
<dbReference type="InterPro" id="IPR001303">
    <property type="entry name" value="Aldolase_II/adducin_N"/>
</dbReference>
<dbReference type="NCBIfam" id="TIGR03328">
    <property type="entry name" value="salvage_mtnB"/>
    <property type="match status" value="1"/>
</dbReference>
<dbReference type="PANTHER" id="PTHR10640:SF7">
    <property type="entry name" value="METHYLTHIORIBULOSE-1-PHOSPHATE DEHYDRATASE"/>
    <property type="match status" value="1"/>
</dbReference>
<dbReference type="InterPro" id="IPR017714">
    <property type="entry name" value="MethylthioRu-1-P_deHdtase_MtnB"/>
</dbReference>
<gene>
    <name evidence="6 8" type="primary">mtnB</name>
    <name evidence="8" type="ORF">FRD01_07250</name>
</gene>
<keyword evidence="9" id="KW-1185">Reference proteome</keyword>
<dbReference type="UniPathway" id="UPA00904">
    <property type="reaction ID" value="UER00875"/>
</dbReference>
<accession>A0A5B8XUG7</accession>
<evidence type="ECO:0000313" key="8">
    <source>
        <dbReference type="EMBL" id="QED27039.1"/>
    </source>
</evidence>
<feature type="domain" description="Class II aldolase/adducin N-terminal" evidence="7">
    <location>
        <begin position="10"/>
        <end position="195"/>
    </location>
</feature>
<evidence type="ECO:0000313" key="9">
    <source>
        <dbReference type="Proteomes" id="UP000321595"/>
    </source>
</evidence>
<evidence type="ECO:0000256" key="1">
    <source>
        <dbReference type="ARBA" id="ARBA00022605"/>
    </source>
</evidence>
<comment type="similarity">
    <text evidence="6">Belongs to the aldolase class II family. MtnB subfamily.</text>
</comment>
<keyword evidence="1 6" id="KW-0028">Amino-acid biosynthesis</keyword>
<dbReference type="RefSeq" id="WP_146958724.1">
    <property type="nucleotide sequence ID" value="NZ_CP042467.1"/>
</dbReference>
<evidence type="ECO:0000256" key="4">
    <source>
        <dbReference type="ARBA" id="ARBA00023167"/>
    </source>
</evidence>
<comment type="function">
    <text evidence="6">Catalyzes the dehydration of methylthioribulose-1-phosphate (MTRu-1-P) into 2,3-diketo-5-methylthiopentyl-1-phosphate (DK-MTP-1-P).</text>
</comment>
<dbReference type="Gene3D" id="3.40.225.10">
    <property type="entry name" value="Class II aldolase/adducin N-terminal domain"/>
    <property type="match status" value="1"/>
</dbReference>
<evidence type="ECO:0000256" key="5">
    <source>
        <dbReference type="ARBA" id="ARBA00023239"/>
    </source>
</evidence>
<keyword evidence="3 6" id="KW-0862">Zinc</keyword>
<keyword evidence="4 6" id="KW-0486">Methionine biosynthesis</keyword>
<dbReference type="OrthoDB" id="5500703at2"/>
<dbReference type="SMART" id="SM01007">
    <property type="entry name" value="Aldolase_II"/>
    <property type="match status" value="1"/>
</dbReference>
<proteinExistence type="inferred from homology"/>
<dbReference type="PANTHER" id="PTHR10640">
    <property type="entry name" value="METHYLTHIORIBULOSE-1-PHOSPHATE DEHYDRATASE"/>
    <property type="match status" value="1"/>
</dbReference>